<dbReference type="InterPro" id="IPR029063">
    <property type="entry name" value="SAM-dependent_MTases_sf"/>
</dbReference>
<dbReference type="HOGENOM" id="CLU_067676_4_0_14"/>
<dbReference type="PROSITE" id="PS51682">
    <property type="entry name" value="SAM_OMT_I"/>
    <property type="match status" value="1"/>
</dbReference>
<keyword evidence="5" id="KW-1185">Reference proteome</keyword>
<accession>U4KNT9</accession>
<organism evidence="4 5">
    <name type="scientific">Acholeplasma brassicae</name>
    <dbReference type="NCBI Taxonomy" id="61635"/>
    <lineage>
        <taxon>Bacteria</taxon>
        <taxon>Bacillati</taxon>
        <taxon>Mycoplasmatota</taxon>
        <taxon>Mollicutes</taxon>
        <taxon>Acholeplasmatales</taxon>
        <taxon>Acholeplasmataceae</taxon>
        <taxon>Acholeplasma</taxon>
    </lineage>
</organism>
<evidence type="ECO:0000256" key="3">
    <source>
        <dbReference type="ARBA" id="ARBA00022691"/>
    </source>
</evidence>
<gene>
    <name evidence="4" type="ORF">BN85310310</name>
</gene>
<evidence type="ECO:0000313" key="4">
    <source>
        <dbReference type="EMBL" id="CCV66052.1"/>
    </source>
</evidence>
<keyword evidence="2 4" id="KW-0808">Transferase</keyword>
<evidence type="ECO:0000256" key="1">
    <source>
        <dbReference type="ARBA" id="ARBA00022603"/>
    </source>
</evidence>
<dbReference type="Proteomes" id="UP000032737">
    <property type="component" value="Chromosome"/>
</dbReference>
<keyword evidence="3" id="KW-0949">S-adenosyl-L-methionine</keyword>
<reference evidence="4 5" key="1">
    <citation type="journal article" date="2013" name="J. Mol. Microbiol. Biotechnol.">
        <title>Analysis of the Complete Genomes of Acholeplasma brassicae , A. palmae and A. laidlawii and Their Comparison to the Obligate Parasites from ' Candidatus Phytoplasma'.</title>
        <authorList>
            <person name="Kube M."/>
            <person name="Siewert C."/>
            <person name="Migdoll A.M."/>
            <person name="Duduk B."/>
            <person name="Holz S."/>
            <person name="Rabus R."/>
            <person name="Seemuller E."/>
            <person name="Mitrovic J."/>
            <person name="Muller I."/>
            <person name="Buttner C."/>
            <person name="Reinhardt R."/>
        </authorList>
    </citation>
    <scope>NUCLEOTIDE SEQUENCE [LARGE SCALE GENOMIC DNA]</scope>
    <source>
        <strain evidence="5">0502</strain>
    </source>
</reference>
<dbReference type="GO" id="GO:0008171">
    <property type="term" value="F:O-methyltransferase activity"/>
    <property type="evidence" value="ECO:0007669"/>
    <property type="project" value="InterPro"/>
</dbReference>
<keyword evidence="1 4" id="KW-0489">Methyltransferase</keyword>
<dbReference type="AlphaFoldDB" id="U4KNT9"/>
<dbReference type="EMBL" id="FO681348">
    <property type="protein sequence ID" value="CCV66052.1"/>
    <property type="molecule type" value="Genomic_DNA"/>
</dbReference>
<dbReference type="SUPFAM" id="SSF53335">
    <property type="entry name" value="S-adenosyl-L-methionine-dependent methyltransferases"/>
    <property type="match status" value="1"/>
</dbReference>
<dbReference type="CDD" id="cd02440">
    <property type="entry name" value="AdoMet_MTases"/>
    <property type="match status" value="1"/>
</dbReference>
<evidence type="ECO:0000313" key="5">
    <source>
        <dbReference type="Proteomes" id="UP000032737"/>
    </source>
</evidence>
<dbReference type="Pfam" id="PF01596">
    <property type="entry name" value="Methyltransf_3"/>
    <property type="match status" value="1"/>
</dbReference>
<protein>
    <submittedName>
        <fullName evidence="4">O-methyltransferase</fullName>
    </submittedName>
</protein>
<dbReference type="InterPro" id="IPR050362">
    <property type="entry name" value="Cation-dep_OMT"/>
</dbReference>
<dbReference type="PANTHER" id="PTHR10509">
    <property type="entry name" value="O-METHYLTRANSFERASE-RELATED"/>
    <property type="match status" value="1"/>
</dbReference>
<dbReference type="InterPro" id="IPR002935">
    <property type="entry name" value="SAM_O-MeTrfase"/>
</dbReference>
<name>U4KNT9_9MOLU</name>
<sequence length="192" mass="21857">MKTTISNIKNKALEEKVPIISAEGLLFLKKAIKDYQVKDILEIGSAVGYSAIEMAQIANHVTTIERDPQMVEKAKLNIKELGLEEKITLIFNDALSDEINFEERFDLIFIDAAKAQYEKFFNKYAPYLKPTGIIVTDNLNFHHLDINRVSRGTKGLIKRLNAFKLFLQNHSDYETVFSDIGDGMSISRRVSK</sequence>
<dbReference type="STRING" id="61635.BN85310310"/>
<dbReference type="GO" id="GO:0008757">
    <property type="term" value="F:S-adenosylmethionine-dependent methyltransferase activity"/>
    <property type="evidence" value="ECO:0007669"/>
    <property type="project" value="TreeGrafter"/>
</dbReference>
<evidence type="ECO:0000256" key="2">
    <source>
        <dbReference type="ARBA" id="ARBA00022679"/>
    </source>
</evidence>
<dbReference type="PANTHER" id="PTHR10509:SF14">
    <property type="entry name" value="CAFFEOYL-COA O-METHYLTRANSFERASE 3-RELATED"/>
    <property type="match status" value="1"/>
</dbReference>
<proteinExistence type="predicted"/>
<dbReference type="GO" id="GO:0032259">
    <property type="term" value="P:methylation"/>
    <property type="evidence" value="ECO:0007669"/>
    <property type="project" value="UniProtKB-KW"/>
</dbReference>
<dbReference type="Gene3D" id="3.40.50.150">
    <property type="entry name" value="Vaccinia Virus protein VP39"/>
    <property type="match status" value="1"/>
</dbReference>
<dbReference type="KEGG" id="abra:BN85310310"/>